<evidence type="ECO:0000313" key="8">
    <source>
        <dbReference type="EMBL" id="KAJ8904955.1"/>
    </source>
</evidence>
<accession>A0AAV8UQV5</accession>
<comment type="caution">
    <text evidence="8">The sequence shown here is derived from an EMBL/GenBank/DDBJ whole genome shotgun (WGS) entry which is preliminary data.</text>
</comment>
<feature type="transmembrane region" description="Helical" evidence="7">
    <location>
        <begin position="274"/>
        <end position="292"/>
    </location>
</feature>
<dbReference type="Proteomes" id="UP001157974">
    <property type="component" value="Unassembled WGS sequence"/>
</dbReference>
<evidence type="ECO:0008006" key="10">
    <source>
        <dbReference type="Google" id="ProtNLM"/>
    </source>
</evidence>
<evidence type="ECO:0000256" key="7">
    <source>
        <dbReference type="SAM" id="Phobius"/>
    </source>
</evidence>
<evidence type="ECO:0000313" key="9">
    <source>
        <dbReference type="Proteomes" id="UP001157974"/>
    </source>
</evidence>
<reference evidence="8 9" key="1">
    <citation type="journal article" date="2023" name="Nat. Commun.">
        <title>Origin of minicircular mitochondrial genomes in red algae.</title>
        <authorList>
            <person name="Lee Y."/>
            <person name="Cho C.H."/>
            <person name="Lee Y.M."/>
            <person name="Park S.I."/>
            <person name="Yang J.H."/>
            <person name="West J.A."/>
            <person name="Bhattacharya D."/>
            <person name="Yoon H.S."/>
        </authorList>
    </citation>
    <scope>NUCLEOTIDE SEQUENCE [LARGE SCALE GENOMIC DNA]</scope>
    <source>
        <strain evidence="8 9">CCMP1338</strain>
        <tissue evidence="8">Whole cell</tissue>
    </source>
</reference>
<feature type="transmembrane region" description="Helical" evidence="7">
    <location>
        <begin position="189"/>
        <end position="209"/>
    </location>
</feature>
<proteinExistence type="inferred from homology"/>
<keyword evidence="5 7" id="KW-1133">Transmembrane helix</keyword>
<evidence type="ECO:0000256" key="5">
    <source>
        <dbReference type="ARBA" id="ARBA00022989"/>
    </source>
</evidence>
<dbReference type="AlphaFoldDB" id="A0AAV8UQV5"/>
<dbReference type="PANTHER" id="PTHR43009">
    <property type="entry name" value="HOMOGENTISATE SOLANESYLTRANSFERASE, CHLOROPLASTIC"/>
    <property type="match status" value="1"/>
</dbReference>
<feature type="transmembrane region" description="Helical" evidence="7">
    <location>
        <begin position="164"/>
        <end position="182"/>
    </location>
</feature>
<dbReference type="EMBL" id="JAMWBK010000005">
    <property type="protein sequence ID" value="KAJ8904955.1"/>
    <property type="molecule type" value="Genomic_DNA"/>
</dbReference>
<organism evidence="8 9">
    <name type="scientific">Rhodosorus marinus</name>
    <dbReference type="NCBI Taxonomy" id="101924"/>
    <lineage>
        <taxon>Eukaryota</taxon>
        <taxon>Rhodophyta</taxon>
        <taxon>Stylonematophyceae</taxon>
        <taxon>Stylonematales</taxon>
        <taxon>Stylonemataceae</taxon>
        <taxon>Rhodosorus</taxon>
    </lineage>
</organism>
<comment type="subcellular location">
    <subcellularLocation>
        <location evidence="1">Membrane</location>
        <topology evidence="1">Multi-pass membrane protein</topology>
    </subcellularLocation>
</comment>
<evidence type="ECO:0000256" key="1">
    <source>
        <dbReference type="ARBA" id="ARBA00004141"/>
    </source>
</evidence>
<keyword evidence="6 7" id="KW-0472">Membrane</keyword>
<keyword evidence="4 7" id="KW-0812">Transmembrane</keyword>
<dbReference type="NCBIfam" id="NF009525">
    <property type="entry name" value="PRK12887.1"/>
    <property type="match status" value="1"/>
</dbReference>
<dbReference type="InterPro" id="IPR044502">
    <property type="entry name" value="AtHST-like"/>
</dbReference>
<evidence type="ECO:0000256" key="2">
    <source>
        <dbReference type="ARBA" id="ARBA00005985"/>
    </source>
</evidence>
<evidence type="ECO:0000256" key="4">
    <source>
        <dbReference type="ARBA" id="ARBA00022692"/>
    </source>
</evidence>
<keyword evidence="3" id="KW-0808">Transferase</keyword>
<dbReference type="GO" id="GO:0016020">
    <property type="term" value="C:membrane"/>
    <property type="evidence" value="ECO:0007669"/>
    <property type="project" value="UniProtKB-SubCell"/>
</dbReference>
<dbReference type="PANTHER" id="PTHR43009:SF7">
    <property type="entry name" value="HOMOGENTISATE GERANYLGERANYLTRANSFERASE, CHLOROPLASTIC"/>
    <property type="match status" value="1"/>
</dbReference>
<protein>
    <recommendedName>
        <fullName evidence="10">Homogentisate solanesyltransferase</fullName>
    </recommendedName>
</protein>
<evidence type="ECO:0000256" key="6">
    <source>
        <dbReference type="ARBA" id="ARBA00023136"/>
    </source>
</evidence>
<dbReference type="GO" id="GO:0004659">
    <property type="term" value="F:prenyltransferase activity"/>
    <property type="evidence" value="ECO:0007669"/>
    <property type="project" value="InterPro"/>
</dbReference>
<evidence type="ECO:0000256" key="3">
    <source>
        <dbReference type="ARBA" id="ARBA00022679"/>
    </source>
</evidence>
<dbReference type="Pfam" id="PF01040">
    <property type="entry name" value="UbiA"/>
    <property type="match status" value="1"/>
</dbReference>
<sequence>MSFSGFVAPAYGARPIAPSKKCSARTLAWNTTRVRMTVSGDGGAAREQKSLGSLVKSVNKFTRPHTIRGTILGAFAGCTKALVENSSAIDWGLIPTAVMGLVALLCGNAYIVGINQIYDIDIDKVNKPFLPLASGEMNKTVAWTVVLASLACGMAIVYRFYSSLIFKLYSFGLLLGTIYSVPPFHLKRFPVLAALIISTVRGFLLNFGVYHATCAALKVPFGWNVPIAFLATFMTLFAVVIALSKDIPDIEGDRTGNVETFSTRLGPRRMVQTVTNLLTANYMMAIGVALRFPTQVRAPVMIAAHLAMLVSLRIRSTKVEYESKEGVKKFYAFIWLLFYLEYMLFPFL</sequence>
<dbReference type="CDD" id="cd13960">
    <property type="entry name" value="PT_UbiA_HPT1"/>
    <property type="match status" value="1"/>
</dbReference>
<keyword evidence="9" id="KW-1185">Reference proteome</keyword>
<feature type="transmembrane region" description="Helical" evidence="7">
    <location>
        <begin position="326"/>
        <end position="345"/>
    </location>
</feature>
<comment type="similarity">
    <text evidence="2">Belongs to the UbiA prenyltransferase family.</text>
</comment>
<gene>
    <name evidence="8" type="ORF">NDN08_001468</name>
</gene>
<feature type="transmembrane region" description="Helical" evidence="7">
    <location>
        <begin position="221"/>
        <end position="244"/>
    </location>
</feature>
<name>A0AAV8UQV5_9RHOD</name>
<dbReference type="InterPro" id="IPR000537">
    <property type="entry name" value="UbiA_prenyltransferase"/>
</dbReference>
<dbReference type="InterPro" id="IPR044878">
    <property type="entry name" value="UbiA_sf"/>
</dbReference>
<dbReference type="Gene3D" id="1.10.357.140">
    <property type="entry name" value="UbiA prenyltransferase"/>
    <property type="match status" value="1"/>
</dbReference>